<comment type="caution">
    <text evidence="3">The sequence shown here is derived from an EMBL/GenBank/DDBJ whole genome shotgun (WGS) entry which is preliminary data.</text>
</comment>
<sequence>MPEDWEKEPEETRYIHALNLALDANFCLKRKDVSNDKADPGLSHGYAYFVEERKFKTFLEAHMDEVEPKSTCSRHDAVNLADSRPGQGYSASGVATVECARHNMKRPCGVGDLQRGERYCNIDYLVNQSLLNCRLKTFYISYDIACQWSINCYSRLKAINPDLCLVKPDTKIRYMVPKFHLPAHIPKCRTHYAFMLTPGAGLGDGEAPERGWGDSNPLATSTREMGPGTRRDTLDYNFGDYNWRKITHLDAYLLRKLTNTTTDLPAQVIAHEELEQVIDEKLLESWKAEMAAWEKDPKQPNPYDSKFVISTQDAIRHQLAEDEARRLDEGQDYSMDQDTSPSSLIAMGLDLEAAQRDLKVEGKKRIEDYYRKLVLYIPATVNLRRRSVISKTVAAYELSLWLPSQIGDTIPFDLDLARLEFRMREAQAQEALASLRSALQMRATFYDSKDRWVRGQRANTRAKQAIESAQNNINNTRDEYRAARQALISLSALLSKPMDTSLLPLKDSDIRSMVSKETDREGAERVFALSKALRPLAEEDIRPIHEAAPGTEGITGETRKTLSWIWLQGQITEGGDSHNDDAIRIEWAKSRSRAARYGEEVKIVNEEMNRSIRFLSWKKSQWLKKSDDTDIQGLDPQIIEGMKAYAERQADLYRRMGESFQEQWKKAPDMIQEAYKMVDSPDLWYKLKEEDEAERERARLRRLAARSKL</sequence>
<proteinExistence type="predicted"/>
<protein>
    <recommendedName>
        <fullName evidence="5">CxC2-like cysteine cluster KDZ transposase-associated domain-containing protein</fullName>
    </recommendedName>
</protein>
<evidence type="ECO:0000313" key="3">
    <source>
        <dbReference type="EMBL" id="KAJ2930469.1"/>
    </source>
</evidence>
<organism evidence="3 4">
    <name type="scientific">Candolleomyces eurysporus</name>
    <dbReference type="NCBI Taxonomy" id="2828524"/>
    <lineage>
        <taxon>Eukaryota</taxon>
        <taxon>Fungi</taxon>
        <taxon>Dikarya</taxon>
        <taxon>Basidiomycota</taxon>
        <taxon>Agaricomycotina</taxon>
        <taxon>Agaricomycetes</taxon>
        <taxon>Agaricomycetidae</taxon>
        <taxon>Agaricales</taxon>
        <taxon>Agaricineae</taxon>
        <taxon>Psathyrellaceae</taxon>
        <taxon>Candolleomyces</taxon>
    </lineage>
</organism>
<feature type="region of interest" description="Disordered" evidence="2">
    <location>
        <begin position="205"/>
        <end position="226"/>
    </location>
</feature>
<gene>
    <name evidence="3" type="ORF">H1R20_g6622</name>
</gene>
<evidence type="ECO:0000256" key="1">
    <source>
        <dbReference type="SAM" id="Coils"/>
    </source>
</evidence>
<evidence type="ECO:0000313" key="4">
    <source>
        <dbReference type="Proteomes" id="UP001140091"/>
    </source>
</evidence>
<feature type="coiled-coil region" evidence="1">
    <location>
        <begin position="459"/>
        <end position="486"/>
    </location>
</feature>
<evidence type="ECO:0008006" key="5">
    <source>
        <dbReference type="Google" id="ProtNLM"/>
    </source>
</evidence>
<dbReference type="InterPro" id="IPR040521">
    <property type="entry name" value="KDZ"/>
</dbReference>
<accession>A0A9W8JAI6</accession>
<reference evidence="3" key="1">
    <citation type="submission" date="2022-06" db="EMBL/GenBank/DDBJ databases">
        <title>Genome Sequence of Candolleomyces eurysporus.</title>
        <authorList>
            <person name="Buettner E."/>
        </authorList>
    </citation>
    <scope>NUCLEOTIDE SEQUENCE</scope>
    <source>
        <strain evidence="3">VTCC 930004</strain>
    </source>
</reference>
<dbReference type="AlphaFoldDB" id="A0A9W8JAI6"/>
<name>A0A9W8JAI6_9AGAR</name>
<keyword evidence="1" id="KW-0175">Coiled coil</keyword>
<feature type="non-terminal residue" evidence="3">
    <location>
        <position position="1"/>
    </location>
</feature>
<evidence type="ECO:0000256" key="2">
    <source>
        <dbReference type="SAM" id="MobiDB-lite"/>
    </source>
</evidence>
<dbReference type="EMBL" id="JANBPK010000837">
    <property type="protein sequence ID" value="KAJ2930469.1"/>
    <property type="molecule type" value="Genomic_DNA"/>
</dbReference>
<dbReference type="Pfam" id="PF18758">
    <property type="entry name" value="KDZ"/>
    <property type="match status" value="1"/>
</dbReference>
<keyword evidence="4" id="KW-1185">Reference proteome</keyword>
<dbReference type="Proteomes" id="UP001140091">
    <property type="component" value="Unassembled WGS sequence"/>
</dbReference>
<dbReference type="OrthoDB" id="3257338at2759"/>